<keyword evidence="1" id="KW-1133">Transmembrane helix</keyword>
<gene>
    <name evidence="3" type="ORF">GCM10007888_43000</name>
    <name evidence="2" type="ORF">MOX02_10240</name>
</gene>
<evidence type="ECO:0000313" key="5">
    <source>
        <dbReference type="Proteomes" id="UP001156856"/>
    </source>
</evidence>
<dbReference type="InterPro" id="IPR035973">
    <property type="entry name" value="Cyt_c_oxidase_su3-like_sf"/>
</dbReference>
<dbReference type="Proteomes" id="UP000321960">
    <property type="component" value="Unassembled WGS sequence"/>
</dbReference>
<keyword evidence="1" id="KW-0472">Membrane</keyword>
<evidence type="ECO:0000313" key="4">
    <source>
        <dbReference type="Proteomes" id="UP000321960"/>
    </source>
</evidence>
<evidence type="ECO:0000313" key="3">
    <source>
        <dbReference type="EMBL" id="GLS65918.1"/>
    </source>
</evidence>
<dbReference type="EMBL" id="BSPK01000084">
    <property type="protein sequence ID" value="GLS65918.1"/>
    <property type="molecule type" value="Genomic_DNA"/>
</dbReference>
<evidence type="ECO:0000256" key="1">
    <source>
        <dbReference type="SAM" id="Phobius"/>
    </source>
</evidence>
<reference evidence="2 4" key="3">
    <citation type="submission" date="2019-07" db="EMBL/GenBank/DDBJ databases">
        <title>Whole genome shotgun sequence of Methylobacterium oxalidis NBRC 107715.</title>
        <authorList>
            <person name="Hosoyama A."/>
            <person name="Uohara A."/>
            <person name="Ohji S."/>
            <person name="Ichikawa N."/>
        </authorList>
    </citation>
    <scope>NUCLEOTIDE SEQUENCE [LARGE SCALE GENOMIC DNA]</scope>
    <source>
        <strain evidence="2 4">NBRC 107715</strain>
    </source>
</reference>
<reference evidence="3" key="1">
    <citation type="journal article" date="2014" name="Int. J. Syst. Evol. Microbiol.">
        <title>Complete genome of a new Firmicutes species belonging to the dominant human colonic microbiota ('Ruminococcus bicirculans') reveals two chromosomes and a selective capacity to utilize plant glucans.</title>
        <authorList>
            <consortium name="NISC Comparative Sequencing Program"/>
            <person name="Wegmann U."/>
            <person name="Louis P."/>
            <person name="Goesmann A."/>
            <person name="Henrissat B."/>
            <person name="Duncan S.H."/>
            <person name="Flint H.J."/>
        </authorList>
    </citation>
    <scope>NUCLEOTIDE SEQUENCE</scope>
    <source>
        <strain evidence="3">NBRC 107715</strain>
    </source>
</reference>
<accession>A0A512IZ47</accession>
<dbReference type="SUPFAM" id="SSF81452">
    <property type="entry name" value="Cytochrome c oxidase subunit III-like"/>
    <property type="match status" value="1"/>
</dbReference>
<organism evidence="2 4">
    <name type="scientific">Methylobacterium oxalidis</name>
    <dbReference type="NCBI Taxonomy" id="944322"/>
    <lineage>
        <taxon>Bacteria</taxon>
        <taxon>Pseudomonadati</taxon>
        <taxon>Pseudomonadota</taxon>
        <taxon>Alphaproteobacteria</taxon>
        <taxon>Hyphomicrobiales</taxon>
        <taxon>Methylobacteriaceae</taxon>
        <taxon>Methylobacterium</taxon>
    </lineage>
</organism>
<comment type="caution">
    <text evidence="2">The sequence shown here is derived from an EMBL/GenBank/DDBJ whole genome shotgun (WGS) entry which is preliminary data.</text>
</comment>
<evidence type="ECO:0000313" key="2">
    <source>
        <dbReference type="EMBL" id="GEP02986.1"/>
    </source>
</evidence>
<reference evidence="3" key="4">
    <citation type="submission" date="2023-01" db="EMBL/GenBank/DDBJ databases">
        <title>Draft genome sequence of Methylobacterium oxalidis strain NBRC 107715.</title>
        <authorList>
            <person name="Sun Q."/>
            <person name="Mori K."/>
        </authorList>
    </citation>
    <scope>NUCLEOTIDE SEQUENCE</scope>
    <source>
        <strain evidence="3">NBRC 107715</strain>
    </source>
</reference>
<feature type="transmembrane region" description="Helical" evidence="1">
    <location>
        <begin position="67"/>
        <end position="86"/>
    </location>
</feature>
<dbReference type="GO" id="GO:0016020">
    <property type="term" value="C:membrane"/>
    <property type="evidence" value="ECO:0007669"/>
    <property type="project" value="InterPro"/>
</dbReference>
<dbReference type="InterPro" id="IPR013833">
    <property type="entry name" value="Cyt_c_oxidase_su3_a-hlx"/>
</dbReference>
<dbReference type="AlphaFoldDB" id="A0A512IZ47"/>
<dbReference type="Proteomes" id="UP001156856">
    <property type="component" value="Unassembled WGS sequence"/>
</dbReference>
<dbReference type="GO" id="GO:0004129">
    <property type="term" value="F:cytochrome-c oxidase activity"/>
    <property type="evidence" value="ECO:0007669"/>
    <property type="project" value="InterPro"/>
</dbReference>
<keyword evidence="1" id="KW-0812">Transmembrane</keyword>
<dbReference type="EMBL" id="BJZU01000015">
    <property type="protein sequence ID" value="GEP02986.1"/>
    <property type="molecule type" value="Genomic_DNA"/>
</dbReference>
<dbReference type="RefSeq" id="WP_238179415.1">
    <property type="nucleotide sequence ID" value="NZ_BJZU01000015.1"/>
</dbReference>
<reference evidence="5" key="2">
    <citation type="journal article" date="2019" name="Int. J. Syst. Evol. Microbiol.">
        <title>The Global Catalogue of Microorganisms (GCM) 10K type strain sequencing project: providing services to taxonomists for standard genome sequencing and annotation.</title>
        <authorList>
            <consortium name="The Broad Institute Genomics Platform"/>
            <consortium name="The Broad Institute Genome Sequencing Center for Infectious Disease"/>
            <person name="Wu L."/>
            <person name="Ma J."/>
        </authorList>
    </citation>
    <scope>NUCLEOTIDE SEQUENCE [LARGE SCALE GENOMIC DNA]</scope>
    <source>
        <strain evidence="5">NBRC 107715</strain>
    </source>
</reference>
<sequence>MPFLSDRPYALAETPASRLFVNLDSVVTALHAEHLFTGIRIRLGMTWIASRPDFLSRHQNWIEVNGLYSNFINLIWIMVFPILCVANR</sequence>
<protein>
    <submittedName>
        <fullName evidence="2">Uncharacterized protein</fullName>
    </submittedName>
</protein>
<dbReference type="GO" id="GO:0022904">
    <property type="term" value="P:respiratory electron transport chain"/>
    <property type="evidence" value="ECO:0007669"/>
    <property type="project" value="InterPro"/>
</dbReference>
<proteinExistence type="predicted"/>
<dbReference type="Gene3D" id="1.20.120.80">
    <property type="entry name" value="Cytochrome c oxidase, subunit III, four-helix bundle"/>
    <property type="match status" value="1"/>
</dbReference>
<name>A0A512IZ47_9HYPH</name>
<keyword evidence="5" id="KW-1185">Reference proteome</keyword>